<dbReference type="PROSITE" id="PS00925">
    <property type="entry name" value="OLEEI"/>
    <property type="match status" value="1"/>
</dbReference>
<keyword evidence="2" id="KW-1015">Disulfide bond</keyword>
<reference evidence="5 6" key="3">
    <citation type="journal article" date="2013" name="Rice">
        <title>Improvement of the Oryza sativa Nipponbare reference genome using next generation sequence and optical map data.</title>
        <authorList>
            <person name="Kawahara Y."/>
            <person name="de la Bastide M."/>
            <person name="Hamilton J.P."/>
            <person name="Kanamori H."/>
            <person name="McCombie W.R."/>
            <person name="Ouyang S."/>
            <person name="Schwartz D.C."/>
            <person name="Tanaka T."/>
            <person name="Wu J."/>
            <person name="Zhou S."/>
            <person name="Childs K.L."/>
            <person name="Davidson R.M."/>
            <person name="Lin H."/>
            <person name="Quesada-Ocampo L."/>
            <person name="Vaillancourt B."/>
            <person name="Sakai H."/>
            <person name="Lee S.S."/>
            <person name="Kim J."/>
            <person name="Numa H."/>
            <person name="Itoh T."/>
            <person name="Buell C.R."/>
            <person name="Matsumoto T."/>
        </authorList>
    </citation>
    <scope>NUCLEOTIDE SEQUENCE [LARGE SCALE GENOMIC DNA]</scope>
    <source>
        <strain evidence="6">cv. Nipponbare</strain>
    </source>
</reference>
<dbReference type="InterPro" id="IPR006040">
    <property type="entry name" value="Allergen_Ole_e_I_CS"/>
</dbReference>
<keyword evidence="4" id="KW-0732">Signal</keyword>
<evidence type="ECO:0000256" key="4">
    <source>
        <dbReference type="SAM" id="SignalP"/>
    </source>
</evidence>
<dbReference type="PaxDb" id="39947-A0A0P0X8K5"/>
<dbReference type="Gramene" id="Os07t0590500-00">
    <property type="protein sequence ID" value="Os07t0590500-00"/>
    <property type="gene ID" value="Os07g0590500"/>
</dbReference>
<dbReference type="GO" id="GO:0005615">
    <property type="term" value="C:extracellular space"/>
    <property type="evidence" value="ECO:0007669"/>
    <property type="project" value="InterPro"/>
</dbReference>
<dbReference type="Pfam" id="PF01190">
    <property type="entry name" value="Pollen_Ole_e_1"/>
    <property type="match status" value="1"/>
</dbReference>
<name>A0A0P0X8K5_ORYSJ</name>
<dbReference type="InterPro" id="IPR006041">
    <property type="entry name" value="Pollen_Ole_e1_allergen"/>
</dbReference>
<reference evidence="5 6" key="2">
    <citation type="journal article" date="2013" name="Plant Cell Physiol.">
        <title>Rice Annotation Project Database (RAP-DB): an integrative and interactive database for rice genomics.</title>
        <authorList>
            <person name="Sakai H."/>
            <person name="Lee S.S."/>
            <person name="Tanaka T."/>
            <person name="Numa H."/>
            <person name="Kim J."/>
            <person name="Kawahara Y."/>
            <person name="Wakimoto H."/>
            <person name="Yang C.C."/>
            <person name="Iwamoto M."/>
            <person name="Abe T."/>
            <person name="Yamada Y."/>
            <person name="Muto A."/>
            <person name="Inokuchi H."/>
            <person name="Ikemura T."/>
            <person name="Matsumoto T."/>
            <person name="Sasaki T."/>
            <person name="Itoh T."/>
        </authorList>
    </citation>
    <scope>NUCLEOTIDE SEQUENCE [LARGE SCALE GENOMIC DNA]</scope>
    <source>
        <strain evidence="6">cv. Nipponbare</strain>
    </source>
</reference>
<dbReference type="PANTHER" id="PTHR31614:SF43">
    <property type="entry name" value="OS07G0590500 PROTEIN"/>
    <property type="match status" value="1"/>
</dbReference>
<feature type="chain" id="PRO_5006057008" evidence="4">
    <location>
        <begin position="24"/>
        <end position="196"/>
    </location>
</feature>
<keyword evidence="6" id="KW-1185">Reference proteome</keyword>
<protein>
    <submittedName>
        <fullName evidence="5">Os07g0590500 protein</fullName>
    </submittedName>
</protein>
<dbReference type="SMR" id="A0A0P0X8K5"/>
<comment type="similarity">
    <text evidence="1">Belongs to the Ole e I family.</text>
</comment>
<evidence type="ECO:0000256" key="1">
    <source>
        <dbReference type="ARBA" id="ARBA00010049"/>
    </source>
</evidence>
<dbReference type="AlphaFoldDB" id="A0A0P0X8K5"/>
<keyword evidence="3" id="KW-0812">Transmembrane</keyword>
<keyword evidence="3" id="KW-1133">Transmembrane helix</keyword>
<dbReference type="PANTHER" id="PTHR31614">
    <property type="entry name" value="PROTEIN DOWNSTREAM OF FLC-RELATED"/>
    <property type="match status" value="1"/>
</dbReference>
<organism evidence="5 6">
    <name type="scientific">Oryza sativa subsp. japonica</name>
    <name type="common">Rice</name>
    <dbReference type="NCBI Taxonomy" id="39947"/>
    <lineage>
        <taxon>Eukaryota</taxon>
        <taxon>Viridiplantae</taxon>
        <taxon>Streptophyta</taxon>
        <taxon>Embryophyta</taxon>
        <taxon>Tracheophyta</taxon>
        <taxon>Spermatophyta</taxon>
        <taxon>Magnoliopsida</taxon>
        <taxon>Liliopsida</taxon>
        <taxon>Poales</taxon>
        <taxon>Poaceae</taxon>
        <taxon>BOP clade</taxon>
        <taxon>Oryzoideae</taxon>
        <taxon>Oryzeae</taxon>
        <taxon>Oryzinae</taxon>
        <taxon>Oryza</taxon>
        <taxon>Oryza sativa</taxon>
    </lineage>
</organism>
<sequence>MASGVVMVMVVVTATAMAMAVQGSRHSDFFVEGEVYCDTCRAGFVTNVTTAIQAARVRLECRHYMSASGSVERSAEGTTDATGHYRMELVEVDNRGAELVCAVALLSSPVTECHEMEVGRDRAPVTLVQDVGLATMVRRANPLGFLQTIPAHSPSAVTFSRATRSAPHQATSYLIQCSLYYYFLFLLLYLYYIRAL</sequence>
<gene>
    <name evidence="5" type="ordered locus">Os07g0590500</name>
    <name evidence="5" type="ORF">OSNPB_070590500</name>
</gene>
<feature type="transmembrane region" description="Helical" evidence="3">
    <location>
        <begin position="173"/>
        <end position="193"/>
    </location>
</feature>
<feature type="signal peptide" evidence="4">
    <location>
        <begin position="1"/>
        <end position="23"/>
    </location>
</feature>
<dbReference type="Proteomes" id="UP000059680">
    <property type="component" value="Chromosome 7"/>
</dbReference>
<dbReference type="OMA" id="ECHEMEV"/>
<evidence type="ECO:0000313" key="6">
    <source>
        <dbReference type="Proteomes" id="UP000059680"/>
    </source>
</evidence>
<dbReference type="EMBL" id="AP014963">
    <property type="protein sequence ID" value="BAT02433.1"/>
    <property type="molecule type" value="Genomic_DNA"/>
</dbReference>
<evidence type="ECO:0000256" key="2">
    <source>
        <dbReference type="ARBA" id="ARBA00023157"/>
    </source>
</evidence>
<reference evidence="6" key="1">
    <citation type="journal article" date="2005" name="Nature">
        <title>The map-based sequence of the rice genome.</title>
        <authorList>
            <consortium name="International rice genome sequencing project (IRGSP)"/>
            <person name="Matsumoto T."/>
            <person name="Wu J."/>
            <person name="Kanamori H."/>
            <person name="Katayose Y."/>
            <person name="Fujisawa M."/>
            <person name="Namiki N."/>
            <person name="Mizuno H."/>
            <person name="Yamamoto K."/>
            <person name="Antonio B.A."/>
            <person name="Baba T."/>
            <person name="Sakata K."/>
            <person name="Nagamura Y."/>
            <person name="Aoki H."/>
            <person name="Arikawa K."/>
            <person name="Arita K."/>
            <person name="Bito T."/>
            <person name="Chiden Y."/>
            <person name="Fujitsuka N."/>
            <person name="Fukunaka R."/>
            <person name="Hamada M."/>
            <person name="Harada C."/>
            <person name="Hayashi A."/>
            <person name="Hijishita S."/>
            <person name="Honda M."/>
            <person name="Hosokawa S."/>
            <person name="Ichikawa Y."/>
            <person name="Idonuma A."/>
            <person name="Iijima M."/>
            <person name="Ikeda M."/>
            <person name="Ikeno M."/>
            <person name="Ito K."/>
            <person name="Ito S."/>
            <person name="Ito T."/>
            <person name="Ito Y."/>
            <person name="Ito Y."/>
            <person name="Iwabuchi A."/>
            <person name="Kamiya K."/>
            <person name="Karasawa W."/>
            <person name="Kurita K."/>
            <person name="Katagiri S."/>
            <person name="Kikuta A."/>
            <person name="Kobayashi H."/>
            <person name="Kobayashi N."/>
            <person name="Machita K."/>
            <person name="Maehara T."/>
            <person name="Masukawa M."/>
            <person name="Mizubayashi T."/>
            <person name="Mukai Y."/>
            <person name="Nagasaki H."/>
            <person name="Nagata Y."/>
            <person name="Naito S."/>
            <person name="Nakashima M."/>
            <person name="Nakama Y."/>
            <person name="Nakamichi Y."/>
            <person name="Nakamura M."/>
            <person name="Meguro A."/>
            <person name="Negishi M."/>
            <person name="Ohta I."/>
            <person name="Ohta T."/>
            <person name="Okamoto M."/>
            <person name="Ono N."/>
            <person name="Saji S."/>
            <person name="Sakaguchi M."/>
            <person name="Sakai K."/>
            <person name="Shibata M."/>
            <person name="Shimokawa T."/>
            <person name="Song J."/>
            <person name="Takazaki Y."/>
            <person name="Terasawa K."/>
            <person name="Tsugane M."/>
            <person name="Tsuji K."/>
            <person name="Ueda S."/>
            <person name="Waki K."/>
            <person name="Yamagata H."/>
            <person name="Yamamoto M."/>
            <person name="Yamamoto S."/>
            <person name="Yamane H."/>
            <person name="Yoshiki S."/>
            <person name="Yoshihara R."/>
            <person name="Yukawa K."/>
            <person name="Zhong H."/>
            <person name="Yano M."/>
            <person name="Yuan Q."/>
            <person name="Ouyang S."/>
            <person name="Liu J."/>
            <person name="Jones K.M."/>
            <person name="Gansberger K."/>
            <person name="Moffat K."/>
            <person name="Hill J."/>
            <person name="Bera J."/>
            <person name="Fadrosh D."/>
            <person name="Jin S."/>
            <person name="Johri S."/>
            <person name="Kim M."/>
            <person name="Overton L."/>
            <person name="Reardon M."/>
            <person name="Tsitrin T."/>
            <person name="Vuong H."/>
            <person name="Weaver B."/>
            <person name="Ciecko A."/>
            <person name="Tallon L."/>
            <person name="Jackson J."/>
            <person name="Pai G."/>
            <person name="Aken S.V."/>
            <person name="Utterback T."/>
            <person name="Reidmuller S."/>
            <person name="Feldblyum T."/>
            <person name="Hsiao J."/>
            <person name="Zismann V."/>
            <person name="Iobst S."/>
            <person name="de Vazeille A.R."/>
            <person name="Buell C.R."/>
            <person name="Ying K."/>
            <person name="Li Y."/>
            <person name="Lu T."/>
            <person name="Huang Y."/>
            <person name="Zhao Q."/>
            <person name="Feng Q."/>
            <person name="Zhang L."/>
            <person name="Zhu J."/>
            <person name="Weng Q."/>
            <person name="Mu J."/>
            <person name="Lu Y."/>
            <person name="Fan D."/>
            <person name="Liu Y."/>
            <person name="Guan J."/>
            <person name="Zhang Y."/>
            <person name="Yu S."/>
            <person name="Liu X."/>
            <person name="Zhang Y."/>
            <person name="Hong G."/>
            <person name="Han B."/>
            <person name="Choisne N."/>
            <person name="Demange N."/>
            <person name="Orjeda G."/>
            <person name="Samain S."/>
            <person name="Cattolico L."/>
            <person name="Pelletier E."/>
            <person name="Couloux A."/>
            <person name="Segurens B."/>
            <person name="Wincker P."/>
            <person name="D'Hont A."/>
            <person name="Scarpelli C."/>
            <person name="Weissenbach J."/>
            <person name="Salanoubat M."/>
            <person name="Quetier F."/>
            <person name="Yu Y."/>
            <person name="Kim H.R."/>
            <person name="Rambo T."/>
            <person name="Currie J."/>
            <person name="Collura K."/>
            <person name="Luo M."/>
            <person name="Yang T."/>
            <person name="Ammiraju J.S.S."/>
            <person name="Engler F."/>
            <person name="Soderlund C."/>
            <person name="Wing R.A."/>
            <person name="Palmer L.E."/>
            <person name="de la Bastide M."/>
            <person name="Spiegel L."/>
            <person name="Nascimento L."/>
            <person name="Zutavern T."/>
            <person name="O'Shaughnessy A."/>
            <person name="Dike S."/>
            <person name="Dedhia N."/>
            <person name="Preston R."/>
            <person name="Balija V."/>
            <person name="McCombie W.R."/>
            <person name="Chow T."/>
            <person name="Chen H."/>
            <person name="Chung M."/>
            <person name="Chen C."/>
            <person name="Shaw J."/>
            <person name="Wu H."/>
            <person name="Hsiao K."/>
            <person name="Chao Y."/>
            <person name="Chu M."/>
            <person name="Cheng C."/>
            <person name="Hour A."/>
            <person name="Lee P."/>
            <person name="Lin S."/>
            <person name="Lin Y."/>
            <person name="Liou J."/>
            <person name="Liu S."/>
            <person name="Hsing Y."/>
            <person name="Raghuvanshi S."/>
            <person name="Mohanty A."/>
            <person name="Bharti A.K."/>
            <person name="Gaur A."/>
            <person name="Gupta V."/>
            <person name="Kumar D."/>
            <person name="Ravi V."/>
            <person name="Vij S."/>
            <person name="Kapur A."/>
            <person name="Khurana P."/>
            <person name="Khurana P."/>
            <person name="Khurana J.P."/>
            <person name="Tyagi A.K."/>
            <person name="Gaikwad K."/>
            <person name="Singh A."/>
            <person name="Dalal V."/>
            <person name="Srivastava S."/>
            <person name="Dixit A."/>
            <person name="Pal A.K."/>
            <person name="Ghazi I.A."/>
            <person name="Yadav M."/>
            <person name="Pandit A."/>
            <person name="Bhargava A."/>
            <person name="Sureshbabu K."/>
            <person name="Batra K."/>
            <person name="Sharma T.R."/>
            <person name="Mohapatra T."/>
            <person name="Singh N.K."/>
            <person name="Messing J."/>
            <person name="Nelson A.B."/>
            <person name="Fuks G."/>
            <person name="Kavchok S."/>
            <person name="Keizer G."/>
            <person name="Linton E."/>
            <person name="Llaca V."/>
            <person name="Song R."/>
            <person name="Tanyolac B."/>
            <person name="Young S."/>
            <person name="Ho-Il K."/>
            <person name="Hahn J.H."/>
            <person name="Sangsakoo G."/>
            <person name="Vanavichit A."/>
            <person name="de Mattos Luiz.A.T."/>
            <person name="Zimmer P.D."/>
            <person name="Malone G."/>
            <person name="Dellagostin O."/>
            <person name="de Oliveira A.C."/>
            <person name="Bevan M."/>
            <person name="Bancroft I."/>
            <person name="Minx P."/>
            <person name="Cordum H."/>
            <person name="Wilson R."/>
            <person name="Cheng Z."/>
            <person name="Jin W."/>
            <person name="Jiang J."/>
            <person name="Leong S.A."/>
            <person name="Iwama H."/>
            <person name="Gojobori T."/>
            <person name="Itoh T."/>
            <person name="Niimura Y."/>
            <person name="Fujii Y."/>
            <person name="Habara T."/>
            <person name="Sakai H."/>
            <person name="Sato Y."/>
            <person name="Wilson G."/>
            <person name="Kumar K."/>
            <person name="McCouch S."/>
            <person name="Juretic N."/>
            <person name="Hoen D."/>
            <person name="Wright S."/>
            <person name="Bruskiewich R."/>
            <person name="Bureau T."/>
            <person name="Miyao A."/>
            <person name="Hirochika H."/>
            <person name="Nishikawa T."/>
            <person name="Kadowaki K."/>
            <person name="Sugiura M."/>
            <person name="Burr B."/>
            <person name="Sasaki T."/>
        </authorList>
    </citation>
    <scope>NUCLEOTIDE SEQUENCE [LARGE SCALE GENOMIC DNA]</scope>
    <source>
        <strain evidence="6">cv. Nipponbare</strain>
    </source>
</reference>
<accession>A0A0P0X8K5</accession>
<dbReference type="InParanoid" id="A0A0P0X8K5"/>
<evidence type="ECO:0000313" key="5">
    <source>
        <dbReference type="EMBL" id="BAT02433.1"/>
    </source>
</evidence>
<keyword evidence="3" id="KW-0472">Membrane</keyword>
<dbReference type="eggNOG" id="ENOG502S1QR">
    <property type="taxonomic scope" value="Eukaryota"/>
</dbReference>
<proteinExistence type="inferred from homology"/>
<evidence type="ECO:0000256" key="3">
    <source>
        <dbReference type="SAM" id="Phobius"/>
    </source>
</evidence>